<feature type="domain" description="Ig-like" evidence="7">
    <location>
        <begin position="248"/>
        <end position="341"/>
    </location>
</feature>
<dbReference type="AlphaFoldDB" id="A0A6P5KKW8"/>
<evidence type="ECO:0000256" key="4">
    <source>
        <dbReference type="ARBA" id="ARBA00023319"/>
    </source>
</evidence>
<evidence type="ECO:0000313" key="9">
    <source>
        <dbReference type="RefSeq" id="XP_020846288.1"/>
    </source>
</evidence>
<dbReference type="Pfam" id="PF07654">
    <property type="entry name" value="C1-set"/>
    <property type="match status" value="2"/>
</dbReference>
<dbReference type="CDD" id="cd05772">
    <property type="entry name" value="IgC1_SIRP_domain_2"/>
    <property type="match status" value="1"/>
</dbReference>
<gene>
    <name evidence="9" type="primary">LOC110211378</name>
</gene>
<accession>A0A6P5KKW8</accession>
<dbReference type="FunFam" id="2.60.40.10:FF:000295">
    <property type="entry name" value="Tyrosine-protein phosphatase non-receptor type substrate 1"/>
    <property type="match status" value="1"/>
</dbReference>
<dbReference type="InterPro" id="IPR013783">
    <property type="entry name" value="Ig-like_fold"/>
</dbReference>
<keyword evidence="3" id="KW-0325">Glycoprotein</keyword>
<dbReference type="Proteomes" id="UP000515140">
    <property type="component" value="Unplaced"/>
</dbReference>
<keyword evidence="8" id="KW-1185">Reference proteome</keyword>
<evidence type="ECO:0000313" key="8">
    <source>
        <dbReference type="Proteomes" id="UP000515140"/>
    </source>
</evidence>
<dbReference type="PANTHER" id="PTHR19971">
    <property type="entry name" value="SIGNAL-REGULATORY PROTEIN BETA"/>
    <property type="match status" value="1"/>
</dbReference>
<feature type="compositionally biased region" description="Polar residues" evidence="5">
    <location>
        <begin position="328"/>
        <end position="340"/>
    </location>
</feature>
<name>A0A6P5KKW8_PHACI</name>
<dbReference type="Gene3D" id="2.60.40.10">
    <property type="entry name" value="Immunoglobulins"/>
    <property type="match status" value="3"/>
</dbReference>
<proteinExistence type="predicted"/>
<reference evidence="9" key="1">
    <citation type="submission" date="2025-08" db="UniProtKB">
        <authorList>
            <consortium name="RefSeq"/>
        </authorList>
    </citation>
    <scope>IDENTIFICATION</scope>
    <source>
        <tissue evidence="9">Spleen</tissue>
    </source>
</reference>
<dbReference type="PROSITE" id="PS50835">
    <property type="entry name" value="IG_LIKE"/>
    <property type="match status" value="3"/>
</dbReference>
<organism evidence="8 9">
    <name type="scientific">Phascolarctos cinereus</name>
    <name type="common">Koala</name>
    <dbReference type="NCBI Taxonomy" id="38626"/>
    <lineage>
        <taxon>Eukaryota</taxon>
        <taxon>Metazoa</taxon>
        <taxon>Chordata</taxon>
        <taxon>Craniata</taxon>
        <taxon>Vertebrata</taxon>
        <taxon>Euteleostomi</taxon>
        <taxon>Mammalia</taxon>
        <taxon>Metatheria</taxon>
        <taxon>Diprotodontia</taxon>
        <taxon>Phascolarctidae</taxon>
        <taxon>Phascolarctos</taxon>
    </lineage>
</organism>
<dbReference type="InParanoid" id="A0A6P5KKW8"/>
<dbReference type="InterPro" id="IPR007110">
    <property type="entry name" value="Ig-like_dom"/>
</dbReference>
<dbReference type="InterPro" id="IPR013106">
    <property type="entry name" value="Ig_V-set"/>
</dbReference>
<feature type="region of interest" description="Disordered" evidence="5">
    <location>
        <begin position="328"/>
        <end position="361"/>
    </location>
</feature>
<dbReference type="GeneID" id="110211378"/>
<dbReference type="RefSeq" id="XP_020846288.1">
    <property type="nucleotide sequence ID" value="XM_020990629.1"/>
</dbReference>
<protein>
    <submittedName>
        <fullName evidence="9">Signal-regulatory protein beta-1-like</fullName>
    </submittedName>
</protein>
<evidence type="ECO:0000256" key="5">
    <source>
        <dbReference type="SAM" id="MobiDB-lite"/>
    </source>
</evidence>
<evidence type="ECO:0000256" key="3">
    <source>
        <dbReference type="ARBA" id="ARBA00023180"/>
    </source>
</evidence>
<dbReference type="SMART" id="SM00409">
    <property type="entry name" value="IG"/>
    <property type="match status" value="2"/>
</dbReference>
<dbReference type="Pfam" id="PF07686">
    <property type="entry name" value="V-set"/>
    <property type="match status" value="1"/>
</dbReference>
<feature type="domain" description="Ig-like" evidence="7">
    <location>
        <begin position="143"/>
        <end position="235"/>
    </location>
</feature>
<dbReference type="InterPro" id="IPR036179">
    <property type="entry name" value="Ig-like_dom_sf"/>
</dbReference>
<feature type="domain" description="Ig-like" evidence="7">
    <location>
        <begin position="11"/>
        <end position="117"/>
    </location>
</feature>
<feature type="signal peptide" evidence="6">
    <location>
        <begin position="1"/>
        <end position="28"/>
    </location>
</feature>
<dbReference type="SMART" id="SM00407">
    <property type="entry name" value="IGc1"/>
    <property type="match status" value="2"/>
</dbReference>
<evidence type="ECO:0000256" key="1">
    <source>
        <dbReference type="ARBA" id="ARBA00022729"/>
    </source>
</evidence>
<evidence type="ECO:0000256" key="2">
    <source>
        <dbReference type="ARBA" id="ARBA00023157"/>
    </source>
</evidence>
<sequence>MSNLFYLLGSPVLSLLLILLLGLSGAQGQEEIKVLQPKDPLSVAEGETVTLNCTVPEILPAGPVKWFKGKGPQRQEIYNFKGDTYPRISQTAPLSSTTDFSISISHITPEDSGTYYCVKFKRGTPDTELKSGGGTILSVMGKPSAPLVSGPQERASTNQVVKISCTSTGFSPKDISLKWFKNGTELPALWTRVFPEGDSVSYNLTSTVQVLLTPSDIRSKVICEVHHSTLQTPLSGKKKLSDIIRVPPEIGISSLSFPSDWMAATCYVMKFYPNHLNVTWLVNGIIVGGKKSTTPTENKDGTCSLECLLVVPLSLQKEDAVFTCQVSHDSQPPINETLRASASPMHGAQTHSGTKDGNKAR</sequence>
<feature type="chain" id="PRO_5027982281" evidence="6">
    <location>
        <begin position="29"/>
        <end position="361"/>
    </location>
</feature>
<dbReference type="InterPro" id="IPR003598">
    <property type="entry name" value="Ig_sub2"/>
</dbReference>
<keyword evidence="4" id="KW-0393">Immunoglobulin domain</keyword>
<dbReference type="InterPro" id="IPR003597">
    <property type="entry name" value="Ig_C1-set"/>
</dbReference>
<keyword evidence="1 6" id="KW-0732">Signal</keyword>
<dbReference type="InterPro" id="IPR003599">
    <property type="entry name" value="Ig_sub"/>
</dbReference>
<dbReference type="InterPro" id="IPR051755">
    <property type="entry name" value="Ig-like_CS_Receptor"/>
</dbReference>
<dbReference type="KEGG" id="pcw:110211378"/>
<evidence type="ECO:0000259" key="7">
    <source>
        <dbReference type="PROSITE" id="PS50835"/>
    </source>
</evidence>
<dbReference type="SMART" id="SM00408">
    <property type="entry name" value="IGc2"/>
    <property type="match status" value="1"/>
</dbReference>
<evidence type="ECO:0000256" key="6">
    <source>
        <dbReference type="SAM" id="SignalP"/>
    </source>
</evidence>
<keyword evidence="2" id="KW-1015">Disulfide bond</keyword>
<dbReference type="SUPFAM" id="SSF48726">
    <property type="entry name" value="Immunoglobulin"/>
    <property type="match status" value="3"/>
</dbReference>